<reference evidence="2 3" key="1">
    <citation type="submission" date="2013-07" db="EMBL/GenBank/DDBJ databases">
        <title>The Genome Sequence of Cryptococcus heveanensis BCC8398.</title>
        <authorList>
            <consortium name="The Broad Institute Genome Sequencing Platform"/>
            <person name="Cuomo C."/>
            <person name="Litvintseva A."/>
            <person name="Chen Y."/>
            <person name="Heitman J."/>
            <person name="Sun S."/>
            <person name="Springer D."/>
            <person name="Dromer F."/>
            <person name="Young S.K."/>
            <person name="Zeng Q."/>
            <person name="Gargeya S."/>
            <person name="Fitzgerald M."/>
            <person name="Abouelleil A."/>
            <person name="Alvarado L."/>
            <person name="Berlin A.M."/>
            <person name="Chapman S.B."/>
            <person name="Dewar J."/>
            <person name="Goldberg J."/>
            <person name="Griggs A."/>
            <person name="Gujja S."/>
            <person name="Hansen M."/>
            <person name="Howarth C."/>
            <person name="Imamovic A."/>
            <person name="Larimer J."/>
            <person name="McCowan C."/>
            <person name="Murphy C."/>
            <person name="Pearson M."/>
            <person name="Priest M."/>
            <person name="Roberts A."/>
            <person name="Saif S."/>
            <person name="Shea T."/>
            <person name="Sykes S."/>
            <person name="Wortman J."/>
            <person name="Nusbaum C."/>
            <person name="Birren B."/>
        </authorList>
    </citation>
    <scope>NUCLEOTIDE SEQUENCE [LARGE SCALE GENOMIC DNA]</scope>
    <source>
        <strain evidence="2 3">BCC8398</strain>
    </source>
</reference>
<feature type="compositionally biased region" description="Low complexity" evidence="1">
    <location>
        <begin position="80"/>
        <end position="97"/>
    </location>
</feature>
<feature type="compositionally biased region" description="Polar residues" evidence="1">
    <location>
        <begin position="41"/>
        <end position="79"/>
    </location>
</feature>
<feature type="region of interest" description="Disordered" evidence="1">
    <location>
        <begin position="1"/>
        <end position="177"/>
    </location>
</feature>
<dbReference type="EMBL" id="KV700123">
    <property type="protein sequence ID" value="OCF34939.1"/>
    <property type="molecule type" value="Genomic_DNA"/>
</dbReference>
<keyword evidence="3" id="KW-1185">Reference proteome</keyword>
<sequence>MPSEADSITRAGTSATSGVTLRPARHRSSDDSSHVDRRASFTATCRSVAQEYSKSAQESTQSESVDPSFGQSGHTSQGVTTSAAGGDATEAAAADSSTNHECTCTEEEKAVRAARLVQPQTRSTQAGSSVAAAPSSYSPEPRRANTTGNTGDQEAPSDAGSDVEERHWNLSIHSMKL</sequence>
<name>A0A1B9GV73_9TREE</name>
<protein>
    <submittedName>
        <fullName evidence="2">Uncharacterized protein</fullName>
    </submittedName>
</protein>
<dbReference type="Proteomes" id="UP000092666">
    <property type="component" value="Unassembled WGS sequence"/>
</dbReference>
<dbReference type="AlphaFoldDB" id="A0A1B9GV73"/>
<accession>A0A1B9GV73</accession>
<evidence type="ECO:0000313" key="2">
    <source>
        <dbReference type="EMBL" id="OCF34939.1"/>
    </source>
</evidence>
<evidence type="ECO:0000256" key="1">
    <source>
        <dbReference type="SAM" id="MobiDB-lite"/>
    </source>
</evidence>
<organism evidence="2 3">
    <name type="scientific">Kwoniella heveanensis BCC8398</name>
    <dbReference type="NCBI Taxonomy" id="1296120"/>
    <lineage>
        <taxon>Eukaryota</taxon>
        <taxon>Fungi</taxon>
        <taxon>Dikarya</taxon>
        <taxon>Basidiomycota</taxon>
        <taxon>Agaricomycotina</taxon>
        <taxon>Tremellomycetes</taxon>
        <taxon>Tremellales</taxon>
        <taxon>Cryptococcaceae</taxon>
        <taxon>Kwoniella</taxon>
    </lineage>
</organism>
<proteinExistence type="predicted"/>
<feature type="compositionally biased region" description="Basic and acidic residues" evidence="1">
    <location>
        <begin position="27"/>
        <end position="39"/>
    </location>
</feature>
<feature type="compositionally biased region" description="Low complexity" evidence="1">
    <location>
        <begin position="126"/>
        <end position="139"/>
    </location>
</feature>
<gene>
    <name evidence="2" type="ORF">I316_03486</name>
</gene>
<feature type="compositionally biased region" description="Polar residues" evidence="1">
    <location>
        <begin position="10"/>
        <end position="19"/>
    </location>
</feature>
<reference evidence="3" key="2">
    <citation type="submission" date="2013-12" db="EMBL/GenBank/DDBJ databases">
        <title>Evolution of pathogenesis and genome organization in the Tremellales.</title>
        <authorList>
            <person name="Cuomo C."/>
            <person name="Litvintseva A."/>
            <person name="Heitman J."/>
            <person name="Chen Y."/>
            <person name="Sun S."/>
            <person name="Springer D."/>
            <person name="Dromer F."/>
            <person name="Young S."/>
            <person name="Zeng Q."/>
            <person name="Chapman S."/>
            <person name="Gujja S."/>
            <person name="Saif S."/>
            <person name="Birren B."/>
        </authorList>
    </citation>
    <scope>NUCLEOTIDE SEQUENCE [LARGE SCALE GENOMIC DNA]</scope>
    <source>
        <strain evidence="3">BCC8398</strain>
    </source>
</reference>
<evidence type="ECO:0000313" key="3">
    <source>
        <dbReference type="Proteomes" id="UP000092666"/>
    </source>
</evidence>